<dbReference type="InterPro" id="IPR015929">
    <property type="entry name" value="Aconitase_B_swivel"/>
</dbReference>
<evidence type="ECO:0000256" key="14">
    <source>
        <dbReference type="ARBA" id="ARBA00023239"/>
    </source>
</evidence>
<dbReference type="FunFam" id="1.25.40.310:FF:000001">
    <property type="entry name" value="Aconitate hydratase B"/>
    <property type="match status" value="1"/>
</dbReference>
<evidence type="ECO:0000256" key="13">
    <source>
        <dbReference type="ARBA" id="ARBA00023014"/>
    </source>
</evidence>
<comment type="pathway">
    <text evidence="2 16">Carbohydrate metabolism; tricarboxylic acid cycle; isocitrate from oxaloacetate: step 2/2.</text>
</comment>
<dbReference type="Gene3D" id="3.40.1060.10">
    <property type="entry name" value="Aconitase, Domain 2"/>
    <property type="match status" value="1"/>
</dbReference>
<feature type="domain" description="Aconitase B swivel" evidence="20">
    <location>
        <begin position="170"/>
        <end position="384"/>
    </location>
</feature>
<keyword evidence="14 16" id="KW-0456">Lyase</keyword>
<keyword evidence="13 17" id="KW-0411">Iron-sulfur</keyword>
<dbReference type="PIRSF" id="PIRSF036687">
    <property type="entry name" value="AcnB"/>
    <property type="match status" value="1"/>
</dbReference>
<dbReference type="Pfam" id="PF06434">
    <property type="entry name" value="Aconitase_2_N"/>
    <property type="match status" value="1"/>
</dbReference>
<dbReference type="PROSITE" id="PS00450">
    <property type="entry name" value="ACONITASE_1"/>
    <property type="match status" value="1"/>
</dbReference>
<dbReference type="EC" id="4.2.1.3" evidence="5 16"/>
<dbReference type="FunFam" id="3.30.499.10:FF:000001">
    <property type="entry name" value="Aconitate hydratase B"/>
    <property type="match status" value="1"/>
</dbReference>
<proteinExistence type="inferred from homology"/>
<dbReference type="InterPro" id="IPR004406">
    <property type="entry name" value="Aconitase_B"/>
</dbReference>
<dbReference type="CDD" id="cd01581">
    <property type="entry name" value="AcnB"/>
    <property type="match status" value="1"/>
</dbReference>
<dbReference type="GO" id="GO:0005829">
    <property type="term" value="C:cytosol"/>
    <property type="evidence" value="ECO:0007669"/>
    <property type="project" value="InterPro"/>
</dbReference>
<dbReference type="GO" id="GO:0003730">
    <property type="term" value="F:mRNA 3'-UTR binding"/>
    <property type="evidence" value="ECO:0007669"/>
    <property type="project" value="UniProtKB-ARBA"/>
</dbReference>
<comment type="catalytic activity">
    <reaction evidence="1 16">
        <text>(2S,3R)-3-hydroxybutane-1,2,3-tricarboxylate = 2-methyl-cis-aconitate + H2O</text>
        <dbReference type="Rhea" id="RHEA:17941"/>
        <dbReference type="ChEBI" id="CHEBI:15377"/>
        <dbReference type="ChEBI" id="CHEBI:57429"/>
        <dbReference type="ChEBI" id="CHEBI:57872"/>
        <dbReference type="EC" id="4.2.1.99"/>
    </reaction>
</comment>
<dbReference type="InterPro" id="IPR050926">
    <property type="entry name" value="Aconitase/IPM_isomerase"/>
</dbReference>
<dbReference type="GO" id="GO:0047456">
    <property type="term" value="F:2-methylisocitrate dehydratase activity"/>
    <property type="evidence" value="ECO:0007669"/>
    <property type="project" value="UniProtKB-EC"/>
</dbReference>
<dbReference type="InterPro" id="IPR015931">
    <property type="entry name" value="Acnase/IPM_dHydase_lsu_aba_1/3"/>
</dbReference>
<evidence type="ECO:0000256" key="11">
    <source>
        <dbReference type="ARBA" id="ARBA00022884"/>
    </source>
</evidence>
<evidence type="ECO:0000256" key="16">
    <source>
        <dbReference type="PIRNR" id="PIRNR036687"/>
    </source>
</evidence>
<feature type="binding site" evidence="18">
    <location>
        <position position="500"/>
    </location>
    <ligand>
        <name>substrate</name>
    </ligand>
</feature>
<comment type="catalytic activity">
    <reaction evidence="15 16">
        <text>citrate = D-threo-isocitrate</text>
        <dbReference type="Rhea" id="RHEA:10336"/>
        <dbReference type="ChEBI" id="CHEBI:15562"/>
        <dbReference type="ChEBI" id="CHEBI:16947"/>
        <dbReference type="EC" id="4.2.1.3"/>
    </reaction>
</comment>
<dbReference type="PROSITE" id="PS01244">
    <property type="entry name" value="ACONITASE_2"/>
    <property type="match status" value="1"/>
</dbReference>
<dbReference type="SUPFAM" id="SSF53732">
    <property type="entry name" value="Aconitase iron-sulfur domain"/>
    <property type="match status" value="1"/>
</dbReference>
<comment type="caution">
    <text evidence="22">The sequence shown here is derived from an EMBL/GenBank/DDBJ whole genome shotgun (WGS) entry which is preliminary data.</text>
</comment>
<dbReference type="InterPro" id="IPR015928">
    <property type="entry name" value="Aconitase/3IPM_dehydase_swvl"/>
</dbReference>
<dbReference type="Gene3D" id="1.25.40.310">
    <property type="entry name" value="Aconitate B, HEAT-like domain"/>
    <property type="match status" value="1"/>
</dbReference>
<evidence type="ECO:0000256" key="18">
    <source>
        <dbReference type="PIRSR" id="PIRSR036687-2"/>
    </source>
</evidence>
<evidence type="ECO:0000256" key="3">
    <source>
        <dbReference type="ARBA" id="ARBA00005026"/>
    </source>
</evidence>
<gene>
    <name evidence="22" type="primary">acnB</name>
    <name evidence="22" type="ORF">EIM44_05225</name>
</gene>
<evidence type="ECO:0000313" key="23">
    <source>
        <dbReference type="Proteomes" id="UP000276010"/>
    </source>
</evidence>
<dbReference type="EMBL" id="RRUC01000015">
    <property type="protein sequence ID" value="RRN04841.1"/>
    <property type="molecule type" value="Genomic_DNA"/>
</dbReference>
<dbReference type="SUPFAM" id="SSF74778">
    <property type="entry name" value="Aconitase B, N-terminal domain"/>
    <property type="match status" value="1"/>
</dbReference>
<dbReference type="PANTHER" id="PTHR43160:SF4">
    <property type="entry name" value="ACONITATE HYDRATASE B"/>
    <property type="match status" value="1"/>
</dbReference>
<keyword evidence="12 17" id="KW-0408">Iron</keyword>
<feature type="binding site" evidence="18">
    <location>
        <begin position="416"/>
        <end position="418"/>
    </location>
    <ligand>
        <name>substrate</name>
    </ligand>
</feature>
<dbReference type="Pfam" id="PF00330">
    <property type="entry name" value="Aconitase"/>
    <property type="match status" value="1"/>
</dbReference>
<dbReference type="UniPathway" id="UPA00946"/>
<sequence length="867" mass="94253">MSFLKDYHLQVAERAKQGIVPLPLNAEQVAQLVELLKAPPLGEEAILIELLENRIPAGVDEAAYVKASFLASVAKGEVLSPLISPQRAVELLGTMQGGYNIEPLIQALDNPELAPIAVHALSFTLLMFDNFHDVVEKARNGNSYAQQVLQSWADAEWFLSRPKLAEKITLTVFKVSGETNTDDLSPAQDAWSRPDIPLHALAMLKNPREGIEPDEAGAIGPMKQIASLKEKGFPLVYVGDVVGTGSSRKSATNSVLWLMGEDIPYIPNKRAGGVVLGGKIAPIFFNTMEDAGSLPIEVDVSKLNMGDIIDLYPYEGKICAHTSGQVLAEFCLKTEVLLDEVRAGGRIPLIIGRGLTHKARVELGLPESEVFVKPQTAGENTRGYTLAQKMVGRACGVEGIRAGQYCEPRMTSVGSQDTTGPMTRDELKDLACLGFSADLVMQSFCHTAAYPKPVDVVTHHTLPDFIMNRGGVSLRPGDGVIHSWLNRMLLPDTVGTGGDSHTRFPIGISFPAGSGLVAFAAATGVMPLDMPESVLVRFKGEMQPGITLRDLVHAIPYYAIQQGLLTVEKAGKKNIFSGRILEIEGLEHLKVEQAFELSDASAERSAAACTIKLDKAPIIEYLNSNIVLLKWMIAEGYGDVRTLMRRIQAMEAWLANPQLLEADADAEYAAVIDIDLNEIKQPIVCAPNDPDDARLLSDVQGNKVDEVFIGSCMTNIGHFRAAGKLLSQHQGAIPTRLWVVPPTKMDASLLSDEGYYSIFGKSGARIEVPGCSLCMGNQARVADGATVISTSTRNFPNRMGKDAFVYLASAELSAVCALLGRIPTPEEYLDYVQRLDNDKEDTYRYMNFDQINRYTQKAGNVIFQTAA</sequence>
<dbReference type="GO" id="GO:0006099">
    <property type="term" value="P:tricarboxylic acid cycle"/>
    <property type="evidence" value="ECO:0007669"/>
    <property type="project" value="UniProtKB-UniPathway"/>
</dbReference>
<dbReference type="InterPro" id="IPR001030">
    <property type="entry name" value="Acoase/IPM_deHydtase_lsu_aba"/>
</dbReference>
<dbReference type="Gene3D" id="3.30.499.10">
    <property type="entry name" value="Aconitase, domain 3"/>
    <property type="match status" value="2"/>
</dbReference>
<dbReference type="EC" id="4.2.1.99" evidence="6 16"/>
<accession>A0A3R8MFV7</accession>
<dbReference type="GO" id="GO:0019629">
    <property type="term" value="P:propionate catabolic process, 2-methylcitrate cycle"/>
    <property type="evidence" value="ECO:0007669"/>
    <property type="project" value="UniProtKB-ARBA"/>
</dbReference>
<dbReference type="GO" id="GO:0046872">
    <property type="term" value="F:metal ion binding"/>
    <property type="evidence" value="ECO:0007669"/>
    <property type="project" value="UniProtKB-KW"/>
</dbReference>
<dbReference type="AlphaFoldDB" id="A0A3R8MFV7"/>
<feature type="domain" description="Aconitase/3-isopropylmalate dehydratase large subunit alpha/beta/alpha" evidence="19">
    <location>
        <begin position="474"/>
        <end position="820"/>
    </location>
</feature>
<evidence type="ECO:0000256" key="10">
    <source>
        <dbReference type="ARBA" id="ARBA00022723"/>
    </source>
</evidence>
<feature type="binding site" evidence="18">
    <location>
        <position position="793"/>
    </location>
    <ligand>
        <name>substrate</name>
    </ligand>
</feature>
<dbReference type="SUPFAM" id="SSF52016">
    <property type="entry name" value="LeuD/IlvD-like"/>
    <property type="match status" value="1"/>
</dbReference>
<feature type="binding site" evidence="18">
    <location>
        <position position="193"/>
    </location>
    <ligand>
        <name>substrate</name>
    </ligand>
</feature>
<comment type="similarity">
    <text evidence="4 16">Belongs to the aconitase/IPM isomerase family.</text>
</comment>
<dbReference type="Proteomes" id="UP000276010">
    <property type="component" value="Unassembled WGS sequence"/>
</dbReference>
<evidence type="ECO:0000259" key="21">
    <source>
        <dbReference type="Pfam" id="PF11791"/>
    </source>
</evidence>
<feature type="binding site" evidence="17">
    <location>
        <position position="712"/>
    </location>
    <ligand>
        <name>[4Fe-4S] cluster</name>
        <dbReference type="ChEBI" id="CHEBI:49883"/>
    </ligand>
</feature>
<dbReference type="UniPathway" id="UPA00223">
    <property type="reaction ID" value="UER00718"/>
</dbReference>
<dbReference type="InterPro" id="IPR036008">
    <property type="entry name" value="Aconitase_4Fe-4S_dom"/>
</dbReference>
<dbReference type="CDD" id="cd01576">
    <property type="entry name" value="AcnB_Swivel"/>
    <property type="match status" value="1"/>
</dbReference>
<evidence type="ECO:0000259" key="19">
    <source>
        <dbReference type="Pfam" id="PF00330"/>
    </source>
</evidence>
<dbReference type="GO" id="GO:0003994">
    <property type="term" value="F:aconitate hydratase activity"/>
    <property type="evidence" value="ECO:0007669"/>
    <property type="project" value="UniProtKB-EC"/>
</dbReference>
<evidence type="ECO:0000313" key="22">
    <source>
        <dbReference type="EMBL" id="RRN04841.1"/>
    </source>
</evidence>
<protein>
    <recommendedName>
        <fullName evidence="7 16">Aconitate hydratase B</fullName>
        <ecNumber evidence="5 16">4.2.1.3</ecNumber>
        <ecNumber evidence="6 16">4.2.1.99</ecNumber>
    </recommendedName>
    <alternativeName>
        <fullName evidence="16">2-methylisocitrate dehydratase</fullName>
    </alternativeName>
</protein>
<dbReference type="NCBIfam" id="TIGR00117">
    <property type="entry name" value="acnB"/>
    <property type="match status" value="1"/>
</dbReference>
<evidence type="ECO:0000256" key="17">
    <source>
        <dbReference type="PIRSR" id="PIRSR036687-1"/>
    </source>
</evidence>
<keyword evidence="10 17" id="KW-0479">Metal-binding</keyword>
<dbReference type="InterPro" id="IPR015933">
    <property type="entry name" value="Aconitase_B_HEAT-like_dom"/>
</dbReference>
<feature type="binding site" evidence="17">
    <location>
        <position position="774"/>
    </location>
    <ligand>
        <name>[4Fe-4S] cluster</name>
        <dbReference type="ChEBI" id="CHEBI:49883"/>
    </ligand>
</feature>
<dbReference type="GO" id="GO:0051539">
    <property type="term" value="F:4 iron, 4 sulfur cluster binding"/>
    <property type="evidence" value="ECO:0007669"/>
    <property type="project" value="UniProtKB-KW"/>
</dbReference>
<keyword evidence="9 16" id="KW-0816">Tricarboxylic acid cycle</keyword>
<feature type="domain" description="Aconitase B HEAT-like" evidence="21">
    <location>
        <begin position="6"/>
        <end position="158"/>
    </location>
</feature>
<comment type="cofactor">
    <cofactor evidence="17">
        <name>[4Fe-4S] cluster</name>
        <dbReference type="ChEBI" id="CHEBI:49883"/>
    </cofactor>
    <text evidence="17">Binds 1 [4Fe-4S] cluster per subunit.</text>
</comment>
<dbReference type="InterPro" id="IPR036288">
    <property type="entry name" value="Aconitase_B_HEAT-like_dom_sf"/>
</dbReference>
<dbReference type="Pfam" id="PF11791">
    <property type="entry name" value="Aconitase_B_N"/>
    <property type="match status" value="1"/>
</dbReference>
<dbReference type="STRING" id="1263831.F543_10540"/>
<dbReference type="FunFam" id="3.30.499.10:FF:000008">
    <property type="entry name" value="Aconitate hydratase B"/>
    <property type="match status" value="1"/>
</dbReference>
<evidence type="ECO:0000256" key="8">
    <source>
        <dbReference type="ARBA" id="ARBA00022485"/>
    </source>
</evidence>
<evidence type="ECO:0000256" key="7">
    <source>
        <dbReference type="ARBA" id="ARBA00019379"/>
    </source>
</evidence>
<feature type="binding site" evidence="17">
    <location>
        <position position="771"/>
    </location>
    <ligand>
        <name>[4Fe-4S] cluster</name>
        <dbReference type="ChEBI" id="CHEBI:49883"/>
    </ligand>
</feature>
<dbReference type="FunFam" id="3.20.19.10:FF:000004">
    <property type="entry name" value="Aconitate hydratase B"/>
    <property type="match status" value="1"/>
</dbReference>
<dbReference type="Gene3D" id="3.20.19.10">
    <property type="entry name" value="Aconitase, domain 4"/>
    <property type="match status" value="1"/>
</dbReference>
<reference evidence="22 23" key="1">
    <citation type="submission" date="2018-11" db="EMBL/GenBank/DDBJ databases">
        <title>Whole genome sequence of Bibersteinia trehalosi strain OADDL-BT1 an multidrug resistant pathogen isolate.</title>
        <authorList>
            <person name="Couger M."/>
            <person name="Ramachandran A."/>
        </authorList>
    </citation>
    <scope>NUCLEOTIDE SEQUENCE [LARGE SCALE GENOMIC DNA]</scope>
    <source>
        <strain evidence="22 23">OADDL-BT1</strain>
    </source>
</reference>
<evidence type="ECO:0000256" key="12">
    <source>
        <dbReference type="ARBA" id="ARBA00023004"/>
    </source>
</evidence>
<evidence type="ECO:0000256" key="6">
    <source>
        <dbReference type="ARBA" id="ARBA00013250"/>
    </source>
</evidence>
<organism evidence="22 23">
    <name type="scientific">Bibersteinia trehalosi</name>
    <name type="common">Pasteurella trehalosi</name>
    <dbReference type="NCBI Taxonomy" id="47735"/>
    <lineage>
        <taxon>Bacteria</taxon>
        <taxon>Pseudomonadati</taxon>
        <taxon>Pseudomonadota</taxon>
        <taxon>Gammaproteobacteria</taxon>
        <taxon>Pasteurellales</taxon>
        <taxon>Pasteurellaceae</taxon>
        <taxon>Bibersteinia</taxon>
    </lineage>
</organism>
<feature type="binding site" evidence="18">
    <location>
        <position position="798"/>
    </location>
    <ligand>
        <name>substrate</name>
    </ligand>
</feature>
<comment type="pathway">
    <text evidence="3">Organic acid metabolism; propanoate degradation.</text>
</comment>
<name>A0A3R8MFV7_BIBTR</name>
<dbReference type="RefSeq" id="WP_125134794.1">
    <property type="nucleotide sequence ID" value="NZ_CP146202.1"/>
</dbReference>
<evidence type="ECO:0000256" key="15">
    <source>
        <dbReference type="ARBA" id="ARBA00023501"/>
    </source>
</evidence>
<keyword evidence="11" id="KW-0694">RNA-binding</keyword>
<feature type="binding site" evidence="18">
    <location>
        <begin position="246"/>
        <end position="248"/>
    </location>
    <ligand>
        <name>substrate</name>
    </ligand>
</feature>
<evidence type="ECO:0000256" key="9">
    <source>
        <dbReference type="ARBA" id="ARBA00022532"/>
    </source>
</evidence>
<evidence type="ECO:0000256" key="5">
    <source>
        <dbReference type="ARBA" id="ARBA00012926"/>
    </source>
</evidence>
<evidence type="ECO:0000256" key="4">
    <source>
        <dbReference type="ARBA" id="ARBA00007185"/>
    </source>
</evidence>
<evidence type="ECO:0000259" key="20">
    <source>
        <dbReference type="Pfam" id="PF06434"/>
    </source>
</evidence>
<dbReference type="InterPro" id="IPR015932">
    <property type="entry name" value="Aconitase_dom2"/>
</dbReference>
<evidence type="ECO:0000256" key="1">
    <source>
        <dbReference type="ARBA" id="ARBA00000118"/>
    </source>
</evidence>
<dbReference type="InterPro" id="IPR018136">
    <property type="entry name" value="Aconitase_4Fe-4S_BS"/>
</dbReference>
<dbReference type="PANTHER" id="PTHR43160">
    <property type="entry name" value="ACONITATE HYDRATASE B"/>
    <property type="match status" value="1"/>
</dbReference>
<keyword evidence="8 17" id="KW-0004">4Fe-4S</keyword>
<dbReference type="NCBIfam" id="NF006690">
    <property type="entry name" value="PRK09238.1"/>
    <property type="match status" value="1"/>
</dbReference>
<evidence type="ECO:0000256" key="2">
    <source>
        <dbReference type="ARBA" id="ARBA00004717"/>
    </source>
</evidence>